<organism evidence="1 2">
    <name type="scientific">Myxacorys almedinensis A</name>
    <dbReference type="NCBI Taxonomy" id="2690445"/>
    <lineage>
        <taxon>Bacteria</taxon>
        <taxon>Bacillati</taxon>
        <taxon>Cyanobacteriota</taxon>
        <taxon>Cyanophyceae</taxon>
        <taxon>Leptolyngbyales</taxon>
        <taxon>Leptolyngbyaceae</taxon>
        <taxon>Myxacorys</taxon>
        <taxon>Myxacorys almedinensis</taxon>
    </lineage>
</organism>
<evidence type="ECO:0000313" key="2">
    <source>
        <dbReference type="Proteomes" id="UP000646053"/>
    </source>
</evidence>
<sequence>MQRSDFFTSACRHCRHYVPQGRRGGQCAQLNVLVQGQWKACALAAPVFEPAWEFEGLPMWQQERLEVPQSPVTTVLQEAEIAVSQPV</sequence>
<dbReference type="Proteomes" id="UP000646053">
    <property type="component" value="Unassembled WGS sequence"/>
</dbReference>
<proteinExistence type="predicted"/>
<evidence type="ECO:0000313" key="1">
    <source>
        <dbReference type="EMBL" id="NDJ16862.1"/>
    </source>
</evidence>
<keyword evidence="2" id="KW-1185">Reference proteome</keyword>
<dbReference type="RefSeq" id="WP_162422369.1">
    <property type="nucleotide sequence ID" value="NZ_WVIE01000005.1"/>
</dbReference>
<reference evidence="1" key="1">
    <citation type="submission" date="2019-12" db="EMBL/GenBank/DDBJ databases">
        <title>High-Quality draft genome sequences of three cyanobacteria isolated from the limestone walls of the Old Cathedral of Coimbra.</title>
        <authorList>
            <person name="Tiago I."/>
            <person name="Soares F."/>
            <person name="Portugal A."/>
        </authorList>
    </citation>
    <scope>NUCLEOTIDE SEQUENCE</scope>
    <source>
        <strain evidence="1">A</strain>
    </source>
</reference>
<dbReference type="EMBL" id="WVIE01000005">
    <property type="protein sequence ID" value="NDJ16862.1"/>
    <property type="molecule type" value="Genomic_DNA"/>
</dbReference>
<protein>
    <submittedName>
        <fullName evidence="1">Uncharacterized protein</fullName>
    </submittedName>
</protein>
<gene>
    <name evidence="1" type="ORF">GS601_06085</name>
</gene>
<name>A0A8J8CM48_9CYAN</name>
<accession>A0A8J8CM48</accession>
<dbReference type="AlphaFoldDB" id="A0A8J8CM48"/>
<comment type="caution">
    <text evidence="1">The sequence shown here is derived from an EMBL/GenBank/DDBJ whole genome shotgun (WGS) entry which is preliminary data.</text>
</comment>